<keyword evidence="2" id="KW-1133">Transmembrane helix</keyword>
<dbReference type="Pfam" id="PF10935">
    <property type="entry name" value="DUF2637"/>
    <property type="match status" value="1"/>
</dbReference>
<dbReference type="EMBL" id="JBITLV010000001">
    <property type="protein sequence ID" value="MFI7586262.1"/>
    <property type="molecule type" value="Genomic_DNA"/>
</dbReference>
<comment type="caution">
    <text evidence="4">The sequence shown here is derived from an EMBL/GenBank/DDBJ whole genome shotgun (WGS) entry which is preliminary data.</text>
</comment>
<evidence type="ECO:0000256" key="2">
    <source>
        <dbReference type="SAM" id="Phobius"/>
    </source>
</evidence>
<feature type="region of interest" description="Disordered" evidence="1">
    <location>
        <begin position="242"/>
        <end position="271"/>
    </location>
</feature>
<evidence type="ECO:0000256" key="1">
    <source>
        <dbReference type="SAM" id="MobiDB-lite"/>
    </source>
</evidence>
<dbReference type="InterPro" id="IPR021235">
    <property type="entry name" value="DUF2637"/>
</dbReference>
<feature type="transmembrane region" description="Helical" evidence="2">
    <location>
        <begin position="77"/>
        <end position="100"/>
    </location>
</feature>
<dbReference type="Proteomes" id="UP001612915">
    <property type="component" value="Unassembled WGS sequence"/>
</dbReference>
<feature type="compositionally biased region" description="Polar residues" evidence="1">
    <location>
        <begin position="244"/>
        <end position="258"/>
    </location>
</feature>
<feature type="transmembrane region" description="Helical" evidence="2">
    <location>
        <begin position="46"/>
        <end position="65"/>
    </location>
</feature>
<name>A0ABW8AKV2_9ACTN</name>
<feature type="signal peptide" evidence="3">
    <location>
        <begin position="1"/>
        <end position="36"/>
    </location>
</feature>
<reference evidence="4 5" key="1">
    <citation type="submission" date="2024-10" db="EMBL/GenBank/DDBJ databases">
        <title>The Natural Products Discovery Center: Release of the First 8490 Sequenced Strains for Exploring Actinobacteria Biosynthetic Diversity.</title>
        <authorList>
            <person name="Kalkreuter E."/>
            <person name="Kautsar S.A."/>
            <person name="Yang D."/>
            <person name="Bader C.D."/>
            <person name="Teijaro C.N."/>
            <person name="Fluegel L."/>
            <person name="Davis C.M."/>
            <person name="Simpson J.R."/>
            <person name="Lauterbach L."/>
            <person name="Steele A.D."/>
            <person name="Gui C."/>
            <person name="Meng S."/>
            <person name="Li G."/>
            <person name="Viehrig K."/>
            <person name="Ye F."/>
            <person name="Su P."/>
            <person name="Kiefer A.F."/>
            <person name="Nichols A."/>
            <person name="Cepeda A.J."/>
            <person name="Yan W."/>
            <person name="Fan B."/>
            <person name="Jiang Y."/>
            <person name="Adhikari A."/>
            <person name="Zheng C.-J."/>
            <person name="Schuster L."/>
            <person name="Cowan T.M."/>
            <person name="Smanski M.J."/>
            <person name="Chevrette M.G."/>
            <person name="De Carvalho L.P.S."/>
            <person name="Shen B."/>
        </authorList>
    </citation>
    <scope>NUCLEOTIDE SEQUENCE [LARGE SCALE GENOMIC DNA]</scope>
    <source>
        <strain evidence="4 5">NPDC049639</strain>
    </source>
</reference>
<evidence type="ECO:0000256" key="3">
    <source>
        <dbReference type="SAM" id="SignalP"/>
    </source>
</evidence>
<feature type="region of interest" description="Disordered" evidence="1">
    <location>
        <begin position="170"/>
        <end position="204"/>
    </location>
</feature>
<feature type="chain" id="PRO_5047228386" evidence="3">
    <location>
        <begin position="37"/>
        <end position="271"/>
    </location>
</feature>
<dbReference type="RefSeq" id="WP_398275597.1">
    <property type="nucleotide sequence ID" value="NZ_JBITLV010000001.1"/>
</dbReference>
<gene>
    <name evidence="4" type="ORF">ACIB24_04235</name>
</gene>
<keyword evidence="3" id="KW-0732">Signal</keyword>
<evidence type="ECO:0000313" key="4">
    <source>
        <dbReference type="EMBL" id="MFI7586262.1"/>
    </source>
</evidence>
<proteinExistence type="predicted"/>
<keyword evidence="2" id="KW-0812">Transmembrane</keyword>
<organism evidence="4 5">
    <name type="scientific">Spongisporangium articulatum</name>
    <dbReference type="NCBI Taxonomy" id="3362603"/>
    <lineage>
        <taxon>Bacteria</taxon>
        <taxon>Bacillati</taxon>
        <taxon>Actinomycetota</taxon>
        <taxon>Actinomycetes</taxon>
        <taxon>Kineosporiales</taxon>
        <taxon>Kineosporiaceae</taxon>
        <taxon>Spongisporangium</taxon>
    </lineage>
</organism>
<protein>
    <submittedName>
        <fullName evidence="4">DUF2637 domain-containing protein</fullName>
    </submittedName>
</protein>
<sequence>MTTTQNIQKLYRVRTFVRSVLALAVAASVAANVLHAQPNVVGRAIAAWSPLALLLTVELISRVPVHRPALTAARMTATATIAGIAAWVSYWHMVAVALRYGETSTSAHLLPLSVDGLVVVASVSLVEISARLRDAAEAVAADTAAVTAESAAPVEAAAVVPTVPALPSDARAVAGTDGQDSAPAEEPLPRPVARKRGRPTGRTTYKATVLKLAAAHPDWTVEQIAKKAGCAPRTVRRYLATETAGPSNQAENQPQNEGPTDVLVEPAELAA</sequence>
<accession>A0ABW8AKV2</accession>
<evidence type="ECO:0000313" key="5">
    <source>
        <dbReference type="Proteomes" id="UP001612915"/>
    </source>
</evidence>
<keyword evidence="5" id="KW-1185">Reference proteome</keyword>
<keyword evidence="2" id="KW-0472">Membrane</keyword>